<accession>A0A091D666</accession>
<evidence type="ECO:0000313" key="1">
    <source>
        <dbReference type="EMBL" id="KFO18341.1"/>
    </source>
</evidence>
<proteinExistence type="predicted"/>
<dbReference type="Proteomes" id="UP000028990">
    <property type="component" value="Unassembled WGS sequence"/>
</dbReference>
<reference evidence="1 2" key="1">
    <citation type="submission" date="2013-11" db="EMBL/GenBank/DDBJ databases">
        <title>The Damaraland mole rat (Fukomys damarensis) genome and evolution of African mole rats.</title>
        <authorList>
            <person name="Gladyshev V.N."/>
            <person name="Fang X."/>
        </authorList>
    </citation>
    <scope>NUCLEOTIDE SEQUENCE [LARGE SCALE GENOMIC DNA]</scope>
    <source>
        <tissue evidence="1">Liver</tissue>
    </source>
</reference>
<name>A0A091D666_FUKDA</name>
<keyword evidence="2" id="KW-1185">Reference proteome</keyword>
<sequence>MSACLPHAACRVHPSSVGTGAGHVAGVSHEVALHVAELTGYLEIVSSPVLLMSHLPPLGSPATFDISTFIMLISELSAS</sequence>
<evidence type="ECO:0000313" key="2">
    <source>
        <dbReference type="Proteomes" id="UP000028990"/>
    </source>
</evidence>
<gene>
    <name evidence="1" type="ORF">H920_20278</name>
</gene>
<dbReference type="AlphaFoldDB" id="A0A091D666"/>
<organism evidence="1 2">
    <name type="scientific">Fukomys damarensis</name>
    <name type="common">Damaraland mole rat</name>
    <name type="synonym">Cryptomys damarensis</name>
    <dbReference type="NCBI Taxonomy" id="885580"/>
    <lineage>
        <taxon>Eukaryota</taxon>
        <taxon>Metazoa</taxon>
        <taxon>Chordata</taxon>
        <taxon>Craniata</taxon>
        <taxon>Vertebrata</taxon>
        <taxon>Euteleostomi</taxon>
        <taxon>Mammalia</taxon>
        <taxon>Eutheria</taxon>
        <taxon>Euarchontoglires</taxon>
        <taxon>Glires</taxon>
        <taxon>Rodentia</taxon>
        <taxon>Hystricomorpha</taxon>
        <taxon>Bathyergidae</taxon>
        <taxon>Fukomys</taxon>
    </lineage>
</organism>
<dbReference type="EMBL" id="KN125438">
    <property type="protein sequence ID" value="KFO18341.1"/>
    <property type="molecule type" value="Genomic_DNA"/>
</dbReference>
<protein>
    <submittedName>
        <fullName evidence="1">Uncharacterized protein</fullName>
    </submittedName>
</protein>